<keyword evidence="2" id="KW-1185">Reference proteome</keyword>
<protein>
    <submittedName>
        <fullName evidence="1">Uncharacterized protein</fullName>
    </submittedName>
</protein>
<reference evidence="1 2" key="1">
    <citation type="submission" date="2023-05" db="EMBL/GenBank/DDBJ databases">
        <title>Rombocin, a short stable natural nisin variant, displays selective antimicrobial activity against Listeria monocytogenes and employs dual mode of action to kill target bacterial strains.</title>
        <authorList>
            <person name="Wambui J."/>
            <person name="Stephan R."/>
            <person name="Kuipers O.P."/>
        </authorList>
    </citation>
    <scope>NUCLEOTIDE SEQUENCE [LARGE SCALE GENOMIC DNA]</scope>
    <source>
        <strain evidence="1 2">RC002</strain>
    </source>
</reference>
<name>A0ABT7EB38_9FIRM</name>
<comment type="caution">
    <text evidence="1">The sequence shown here is derived from an EMBL/GenBank/DDBJ whole genome shotgun (WGS) entry which is preliminary data.</text>
</comment>
<accession>A0ABT7EB38</accession>
<dbReference type="EMBL" id="JASKYM010000005">
    <property type="protein sequence ID" value="MDK2564150.1"/>
    <property type="molecule type" value="Genomic_DNA"/>
</dbReference>
<gene>
    <name evidence="1" type="ORF">QOZ84_11370</name>
</gene>
<organism evidence="1 2">
    <name type="scientific">Romboutsia sedimentorum</name>
    <dbReference type="NCBI Taxonomy" id="1368474"/>
    <lineage>
        <taxon>Bacteria</taxon>
        <taxon>Bacillati</taxon>
        <taxon>Bacillota</taxon>
        <taxon>Clostridia</taxon>
        <taxon>Peptostreptococcales</taxon>
        <taxon>Peptostreptococcaceae</taxon>
        <taxon>Romboutsia</taxon>
    </lineage>
</organism>
<proteinExistence type="predicted"/>
<evidence type="ECO:0000313" key="1">
    <source>
        <dbReference type="EMBL" id="MDK2564150.1"/>
    </source>
</evidence>
<evidence type="ECO:0000313" key="2">
    <source>
        <dbReference type="Proteomes" id="UP001301012"/>
    </source>
</evidence>
<sequence>MNQPVISIEEMITYIHGKCIANGYKLSHEAIKVILDYEEEFLDSKGLIDIEEDDIY</sequence>
<dbReference type="RefSeq" id="WP_284133080.1">
    <property type="nucleotide sequence ID" value="NZ_JASKYM010000005.1"/>
</dbReference>
<dbReference type="Proteomes" id="UP001301012">
    <property type="component" value="Unassembled WGS sequence"/>
</dbReference>